<dbReference type="GO" id="GO:0008270">
    <property type="term" value="F:zinc ion binding"/>
    <property type="evidence" value="ECO:0007669"/>
    <property type="project" value="InterPro"/>
</dbReference>
<comment type="similarity">
    <text evidence="2">Belongs to the class-I aminoacyl-tRNA synthetase family. Glutamate--tRNA ligase type 1 subfamily.</text>
</comment>
<dbReference type="Gene3D" id="1.10.10.350">
    <property type="match status" value="1"/>
</dbReference>
<evidence type="ECO:0000256" key="11">
    <source>
        <dbReference type="ARBA" id="ARBA00030865"/>
    </source>
</evidence>
<proteinExistence type="inferred from homology"/>
<dbReference type="GO" id="GO:0000049">
    <property type="term" value="F:tRNA binding"/>
    <property type="evidence" value="ECO:0007669"/>
    <property type="project" value="InterPro"/>
</dbReference>
<sequence length="1028" mass="114051">MAAKAPNAILFGTGEYTTGLTPSGQAKSDKSLGVVALTFFDLRAKGKIGDRIAMVGTNGDKEPKIKEHFSRNLTFPNIGSKEFEFFPKEGKNPKAYLDAIKAFKPGDVCTVFTPDDTHFEICKAALGGGVHVLVTKPMVKTLAQHKELVRIAKEKGVLLQIEVHKRFDPIYNDARQRIQNLGDFGYFTAFMSQPKMQLETFKDWGFRFAGRSPPHFTSTAEAMNLAYLSEIGVPVACSSTACRAPLRGAPPAAAQHRDGHGYTAPSGAKRRPVVTRFAPSPTGYLHIGGARTALFNYLFARHHGGKFLMRIEDTDAERHNEAAVDAILQGMAWLGTPHDGEIVRQRENIGRHKEVAAQLLANGGAYKCYCSKEELEAMRAQAEQQHVPFRYSGPWRNAGPDLVPPPDRQPVVRIRTPDDDGVTSWQDGVMGLIEIPNKDVDDFIILRADGTPTYLLAVVVDDHDMGVTQVIRGSDHIGNTARQISVFKNMGWELPDFAHLPLIHGPDGKKLSKRHGATGLEEFEAKGYLPESIRNYLARLSWSHGDDEIFSTEQAIEWFSFSACSRGAPCFDFDKLNGLNQHYIKEADHLRLAAIVLKLFPEVAPYAEKLRDPRVANMLKVRAKTLLEYKEAGWFFMSKRPIEVSPAAATDLKGAGAQEALTALVQLLEKYSGEWSPEGLETCIKDYAGTQKVKLGALAKPARAALTGSTASPGLFEVIWAIGRDEAIARLRRCDLEEPSELSPLRSTGWHRRQLQCCRGRKLKAPRWFEHARVDKNKVALALWRRAMRTSRQELCCRISPQLCVRHAVFLELLPAKSLRAGISSDISYYLNSHHIDFHVWAMQGIAKPVSVYALASTGVAQKILSRPCEDTITVTVTWKNNSGSQGHALYTSSWTASKSDVHSQQRFFCQMQTAEVTVDQAHRGYYVAEDDVGFNSCNPLFIRNKPDSKGRYVGQSCYGYVSFERFVDAANEINQGKAKPEDFNTELPTGIATVQVTAILEAGRKSLDEGRAVSIIYDDKGEVDRLE</sequence>
<evidence type="ECO:0000313" key="17">
    <source>
        <dbReference type="Proteomes" id="UP000186817"/>
    </source>
</evidence>
<dbReference type="PROSITE" id="PS00178">
    <property type="entry name" value="AA_TRNA_LIGASE_I"/>
    <property type="match status" value="1"/>
</dbReference>
<dbReference type="SUPFAM" id="SSF51735">
    <property type="entry name" value="NAD(P)-binding Rossmann-fold domains"/>
    <property type="match status" value="1"/>
</dbReference>
<dbReference type="EC" id="6.1.1.17" evidence="4"/>
<dbReference type="NCBIfam" id="TIGR00464">
    <property type="entry name" value="gltX_bact"/>
    <property type="match status" value="1"/>
</dbReference>
<evidence type="ECO:0000256" key="2">
    <source>
        <dbReference type="ARBA" id="ARBA00007894"/>
    </source>
</evidence>
<dbReference type="FunFam" id="3.40.50.620:FF:000007">
    <property type="entry name" value="Glutamate--tRNA ligase"/>
    <property type="match status" value="1"/>
</dbReference>
<evidence type="ECO:0000313" key="16">
    <source>
        <dbReference type="EMBL" id="OLQ07428.1"/>
    </source>
</evidence>
<evidence type="ECO:0000259" key="15">
    <source>
        <dbReference type="Pfam" id="PF19269"/>
    </source>
</evidence>
<gene>
    <name evidence="16" type="primary">gltX2</name>
    <name evidence="16" type="ORF">AK812_SmicGene9195</name>
</gene>
<dbReference type="PANTHER" id="PTHR43311">
    <property type="entry name" value="GLUTAMATE--TRNA LIGASE"/>
    <property type="match status" value="1"/>
</dbReference>
<dbReference type="Proteomes" id="UP000186817">
    <property type="component" value="Unassembled WGS sequence"/>
</dbReference>
<dbReference type="GO" id="GO:0004818">
    <property type="term" value="F:glutamate-tRNA ligase activity"/>
    <property type="evidence" value="ECO:0007669"/>
    <property type="project" value="UniProtKB-EC"/>
</dbReference>
<comment type="subcellular location">
    <subcellularLocation>
        <location evidence="1">Cytoplasm</location>
    </subcellularLocation>
</comment>
<protein>
    <recommendedName>
        <fullName evidence="4">glutamate--tRNA ligase</fullName>
        <ecNumber evidence="4">6.1.1.17</ecNumber>
    </recommendedName>
    <alternativeName>
        <fullName evidence="11">Glutamyl-tRNA synthetase</fullName>
    </alternativeName>
</protein>
<dbReference type="PRINTS" id="PR00987">
    <property type="entry name" value="TRNASYNTHGLU"/>
</dbReference>
<dbReference type="PANTHER" id="PTHR43311:SF2">
    <property type="entry name" value="GLUTAMATE--TRNA LIGASE, MITOCHONDRIAL-RELATED"/>
    <property type="match status" value="1"/>
</dbReference>
<dbReference type="GO" id="GO:0005829">
    <property type="term" value="C:cytosol"/>
    <property type="evidence" value="ECO:0007669"/>
    <property type="project" value="TreeGrafter"/>
</dbReference>
<dbReference type="InterPro" id="IPR020058">
    <property type="entry name" value="Glu/Gln-tRNA-synth_Ib_cat-dom"/>
</dbReference>
<dbReference type="InterPro" id="IPR014729">
    <property type="entry name" value="Rossmann-like_a/b/a_fold"/>
</dbReference>
<keyword evidence="9" id="KW-0648">Protein biosynthesis</keyword>
<dbReference type="EMBL" id="LSRX01000139">
    <property type="protein sequence ID" value="OLQ07428.1"/>
    <property type="molecule type" value="Genomic_DNA"/>
</dbReference>
<keyword evidence="17" id="KW-1185">Reference proteome</keyword>
<dbReference type="InterPro" id="IPR020751">
    <property type="entry name" value="aa-tRNA-synth_I_codon-bd_sub2"/>
</dbReference>
<keyword evidence="10" id="KW-0030">Aminoacyl-tRNA synthetase</keyword>
<dbReference type="Pfam" id="PF01408">
    <property type="entry name" value="GFO_IDH_MocA"/>
    <property type="match status" value="1"/>
</dbReference>
<dbReference type="InterPro" id="IPR004527">
    <property type="entry name" value="Glu-tRNA-ligase_bac/mito"/>
</dbReference>
<dbReference type="InterPro" id="IPR001412">
    <property type="entry name" value="aa-tRNA-synth_I_CS"/>
</dbReference>
<evidence type="ECO:0000256" key="9">
    <source>
        <dbReference type="ARBA" id="ARBA00022917"/>
    </source>
</evidence>
<evidence type="ECO:0000259" key="14">
    <source>
        <dbReference type="Pfam" id="PF01408"/>
    </source>
</evidence>
<reference evidence="16 17" key="1">
    <citation type="submission" date="2016-02" db="EMBL/GenBank/DDBJ databases">
        <title>Genome analysis of coral dinoflagellate symbionts highlights evolutionary adaptations to a symbiotic lifestyle.</title>
        <authorList>
            <person name="Aranda M."/>
            <person name="Li Y."/>
            <person name="Liew Y.J."/>
            <person name="Baumgarten S."/>
            <person name="Simakov O."/>
            <person name="Wilson M."/>
            <person name="Piel J."/>
            <person name="Ashoor H."/>
            <person name="Bougouffa S."/>
            <person name="Bajic V.B."/>
            <person name="Ryu T."/>
            <person name="Ravasi T."/>
            <person name="Bayer T."/>
            <person name="Micklem G."/>
            <person name="Kim H."/>
            <person name="Bhak J."/>
            <person name="Lajeunesse T.C."/>
            <person name="Voolstra C.R."/>
        </authorList>
    </citation>
    <scope>NUCLEOTIDE SEQUENCE [LARGE SCALE GENOMIC DNA]</scope>
    <source>
        <strain evidence="16 17">CCMP2467</strain>
    </source>
</reference>
<accession>A0A1Q9EJ83</accession>
<dbReference type="Gene3D" id="3.40.50.720">
    <property type="entry name" value="NAD(P)-binding Rossmann-like Domain"/>
    <property type="match status" value="1"/>
</dbReference>
<evidence type="ECO:0000256" key="10">
    <source>
        <dbReference type="ARBA" id="ARBA00023146"/>
    </source>
</evidence>
<keyword evidence="7" id="KW-0547">Nucleotide-binding</keyword>
<organism evidence="16 17">
    <name type="scientific">Symbiodinium microadriaticum</name>
    <name type="common">Dinoflagellate</name>
    <name type="synonym">Zooxanthella microadriatica</name>
    <dbReference type="NCBI Taxonomy" id="2951"/>
    <lineage>
        <taxon>Eukaryota</taxon>
        <taxon>Sar</taxon>
        <taxon>Alveolata</taxon>
        <taxon>Dinophyceae</taxon>
        <taxon>Suessiales</taxon>
        <taxon>Symbiodiniaceae</taxon>
        <taxon>Symbiodinium</taxon>
    </lineage>
</organism>
<dbReference type="Gene3D" id="3.30.360.10">
    <property type="entry name" value="Dihydrodipicolinate Reductase, domain 2"/>
    <property type="match status" value="1"/>
</dbReference>
<dbReference type="InterPro" id="IPR000924">
    <property type="entry name" value="Glu/Gln-tRNA-synth"/>
</dbReference>
<evidence type="ECO:0000256" key="1">
    <source>
        <dbReference type="ARBA" id="ARBA00004496"/>
    </source>
</evidence>
<dbReference type="GO" id="GO:0006424">
    <property type="term" value="P:glutamyl-tRNA aminoacylation"/>
    <property type="evidence" value="ECO:0007669"/>
    <property type="project" value="InterPro"/>
</dbReference>
<evidence type="ECO:0000256" key="12">
    <source>
        <dbReference type="SAM" id="MobiDB-lite"/>
    </source>
</evidence>
<dbReference type="Pfam" id="PF00749">
    <property type="entry name" value="tRNA-synt_1c"/>
    <property type="match status" value="1"/>
</dbReference>
<dbReference type="HAMAP" id="MF_00022">
    <property type="entry name" value="Glu_tRNA_synth_type1"/>
    <property type="match status" value="1"/>
</dbReference>
<evidence type="ECO:0000256" key="7">
    <source>
        <dbReference type="ARBA" id="ARBA00022741"/>
    </source>
</evidence>
<dbReference type="Gene3D" id="3.40.50.620">
    <property type="entry name" value="HUPs"/>
    <property type="match status" value="1"/>
</dbReference>
<dbReference type="InterPro" id="IPR045462">
    <property type="entry name" value="aa-tRNA-synth_I_cd-bd"/>
</dbReference>
<dbReference type="GO" id="GO:0005524">
    <property type="term" value="F:ATP binding"/>
    <property type="evidence" value="ECO:0007669"/>
    <property type="project" value="UniProtKB-KW"/>
</dbReference>
<dbReference type="InterPro" id="IPR000683">
    <property type="entry name" value="Gfo/Idh/MocA-like_OxRdtase_N"/>
</dbReference>
<dbReference type="CDD" id="cd00808">
    <property type="entry name" value="GluRS_core"/>
    <property type="match status" value="1"/>
</dbReference>
<feature type="region of interest" description="Disordered" evidence="12">
    <location>
        <begin position="249"/>
        <end position="269"/>
    </location>
</feature>
<dbReference type="InterPro" id="IPR049940">
    <property type="entry name" value="GluQ/Sye"/>
</dbReference>
<evidence type="ECO:0000256" key="6">
    <source>
        <dbReference type="ARBA" id="ARBA00022598"/>
    </source>
</evidence>
<keyword evidence="5" id="KW-0963">Cytoplasm</keyword>
<evidence type="ECO:0000259" key="13">
    <source>
        <dbReference type="Pfam" id="PF00749"/>
    </source>
</evidence>
<evidence type="ECO:0000256" key="3">
    <source>
        <dbReference type="ARBA" id="ARBA00011245"/>
    </source>
</evidence>
<comment type="subunit">
    <text evidence="3">Monomer.</text>
</comment>
<dbReference type="AlphaFoldDB" id="A0A1Q9EJ83"/>
<dbReference type="SUPFAM" id="SSF48163">
    <property type="entry name" value="An anticodon-binding domain of class I aminoacyl-tRNA synthetases"/>
    <property type="match status" value="1"/>
</dbReference>
<feature type="domain" description="Aminoacyl-tRNA synthetase class I anticodon-binding" evidence="15">
    <location>
        <begin position="603"/>
        <end position="733"/>
    </location>
</feature>
<name>A0A1Q9EJ83_SYMMI</name>
<feature type="domain" description="Gfo/Idh/MocA-like oxidoreductase N-terminal" evidence="14">
    <location>
        <begin position="105"/>
        <end position="161"/>
    </location>
</feature>
<dbReference type="InterPro" id="IPR008925">
    <property type="entry name" value="aa_tRNA-synth_I_cd-bd_sf"/>
</dbReference>
<dbReference type="InterPro" id="IPR036291">
    <property type="entry name" value="NAD(P)-bd_dom_sf"/>
</dbReference>
<feature type="domain" description="Glutamyl/glutaminyl-tRNA synthetase class Ib catalytic" evidence="13">
    <location>
        <begin position="273"/>
        <end position="577"/>
    </location>
</feature>
<keyword evidence="6 16" id="KW-0436">Ligase</keyword>
<evidence type="ECO:0000256" key="8">
    <source>
        <dbReference type="ARBA" id="ARBA00022840"/>
    </source>
</evidence>
<dbReference type="SUPFAM" id="SSF52374">
    <property type="entry name" value="Nucleotidylyl transferase"/>
    <property type="match status" value="1"/>
</dbReference>
<dbReference type="InterPro" id="IPR033910">
    <property type="entry name" value="GluRS_core"/>
</dbReference>
<evidence type="ECO:0000256" key="4">
    <source>
        <dbReference type="ARBA" id="ARBA00012835"/>
    </source>
</evidence>
<comment type="caution">
    <text evidence="16">The sequence shown here is derived from an EMBL/GenBank/DDBJ whole genome shotgun (WGS) entry which is preliminary data.</text>
</comment>
<evidence type="ECO:0000256" key="5">
    <source>
        <dbReference type="ARBA" id="ARBA00022490"/>
    </source>
</evidence>
<keyword evidence="8" id="KW-0067">ATP-binding</keyword>
<dbReference type="OrthoDB" id="444468at2759"/>
<dbReference type="Pfam" id="PF19269">
    <property type="entry name" value="Anticodon_2"/>
    <property type="match status" value="1"/>
</dbReference>